<dbReference type="EMBL" id="FMZZ01000001">
    <property type="protein sequence ID" value="SDC32846.1"/>
    <property type="molecule type" value="Genomic_DNA"/>
</dbReference>
<dbReference type="OrthoDB" id="3690812at2"/>
<protein>
    <submittedName>
        <fullName evidence="2">Uncharacterized protein</fullName>
    </submittedName>
</protein>
<dbReference type="AlphaFoldDB" id="A0A1G6KR95"/>
<keyword evidence="3" id="KW-1185">Reference proteome</keyword>
<reference evidence="3" key="1">
    <citation type="submission" date="2016-10" db="EMBL/GenBank/DDBJ databases">
        <authorList>
            <person name="Varghese N."/>
            <person name="Submissions S."/>
        </authorList>
    </citation>
    <scope>NUCLEOTIDE SEQUENCE [LARGE SCALE GENOMIC DNA]</scope>
    <source>
        <strain evidence="3">IBRC-M 10403</strain>
    </source>
</reference>
<keyword evidence="1" id="KW-0732">Signal</keyword>
<evidence type="ECO:0000313" key="3">
    <source>
        <dbReference type="Proteomes" id="UP000199501"/>
    </source>
</evidence>
<evidence type="ECO:0000313" key="2">
    <source>
        <dbReference type="EMBL" id="SDC32846.1"/>
    </source>
</evidence>
<gene>
    <name evidence="2" type="ORF">SAMN05216174_1011024</name>
</gene>
<organism evidence="2 3">
    <name type="scientific">Actinokineospora iranica</name>
    <dbReference type="NCBI Taxonomy" id="1271860"/>
    <lineage>
        <taxon>Bacteria</taxon>
        <taxon>Bacillati</taxon>
        <taxon>Actinomycetota</taxon>
        <taxon>Actinomycetes</taxon>
        <taxon>Pseudonocardiales</taxon>
        <taxon>Pseudonocardiaceae</taxon>
        <taxon>Actinokineospora</taxon>
    </lineage>
</organism>
<accession>A0A1G6KR95</accession>
<proteinExistence type="predicted"/>
<dbReference type="RefSeq" id="WP_091448514.1">
    <property type="nucleotide sequence ID" value="NZ_FMZZ01000001.1"/>
</dbReference>
<feature type="signal peptide" evidence="1">
    <location>
        <begin position="1"/>
        <end position="35"/>
    </location>
</feature>
<name>A0A1G6KR95_9PSEU</name>
<evidence type="ECO:0000256" key="1">
    <source>
        <dbReference type="SAM" id="SignalP"/>
    </source>
</evidence>
<dbReference type="STRING" id="1271860.SAMN05216174_1011024"/>
<feature type="chain" id="PRO_5011545675" evidence="1">
    <location>
        <begin position="36"/>
        <end position="178"/>
    </location>
</feature>
<sequence>MRRNPNTARIAVALSAVTLSTVALTVAAFPIPASASTTLVNCQGTDTVTYTPAITDTPRRLRVSMRGDYRCQSRAGDITGVRLAIDGGGVFDCDGGRFRGTIVADWDNGQQSTMSGGSAVNLRGDHGTVVSGQGRVDDGLFAGSRIERVVVVGYQGPGCAKAGASTASAVATLRVTSG</sequence>
<dbReference type="Proteomes" id="UP000199501">
    <property type="component" value="Unassembled WGS sequence"/>
</dbReference>